<comment type="caution">
    <text evidence="1">The sequence shown here is derived from an EMBL/GenBank/DDBJ whole genome shotgun (WGS) entry which is preliminary data.</text>
</comment>
<gene>
    <name evidence="1" type="ORF">CS063_09860</name>
</gene>
<keyword evidence="2" id="KW-1185">Reference proteome</keyword>
<dbReference type="EMBL" id="PEDL01000009">
    <property type="protein sequence ID" value="PHV70598.1"/>
    <property type="molecule type" value="Genomic_DNA"/>
</dbReference>
<organism evidence="1 2">
    <name type="scientific">Sporanaerobium hydrogeniformans</name>
    <dbReference type="NCBI Taxonomy" id="3072179"/>
    <lineage>
        <taxon>Bacteria</taxon>
        <taxon>Bacillati</taxon>
        <taxon>Bacillota</taxon>
        <taxon>Clostridia</taxon>
        <taxon>Lachnospirales</taxon>
        <taxon>Lachnospiraceae</taxon>
        <taxon>Sporanaerobium</taxon>
    </lineage>
</organism>
<name>A0AC61DCV5_9FIRM</name>
<protein>
    <submittedName>
        <fullName evidence="1">3-dehydro-L-gulonate 2-dehydrogenase</fullName>
    </submittedName>
</protein>
<reference evidence="1" key="1">
    <citation type="submission" date="2017-10" db="EMBL/GenBank/DDBJ databases">
        <title>Genome sequence of cellulolytic Lachnospiraceae bacterium XHS1971 isolated from hotspring sediment.</title>
        <authorList>
            <person name="Vasudevan G."/>
            <person name="Joshi A.J."/>
            <person name="Hivarkar S."/>
            <person name="Lanjekar V.B."/>
            <person name="Dhakephalkar P.K."/>
            <person name="Dagar S."/>
        </authorList>
    </citation>
    <scope>NUCLEOTIDE SEQUENCE</scope>
    <source>
        <strain evidence="1">XHS1971</strain>
    </source>
</reference>
<evidence type="ECO:0000313" key="1">
    <source>
        <dbReference type="EMBL" id="PHV70598.1"/>
    </source>
</evidence>
<dbReference type="Proteomes" id="UP000224460">
    <property type="component" value="Unassembled WGS sequence"/>
</dbReference>
<proteinExistence type="predicted"/>
<accession>A0AC61DCV5</accession>
<evidence type="ECO:0000313" key="2">
    <source>
        <dbReference type="Proteomes" id="UP000224460"/>
    </source>
</evidence>
<sequence>MRVPYEMMLKEFQRVLIKKGVDEKTAFDAATNFAQTSLDGVYSHGINRFARVISYIDKGAIDPKAQPVCEMKCGTMERWNGNLALGNTNALKAMDRACELAKEYGVGIVALRNTNHWMRGGAFGRQAADNGCIGICWTNTMPNMPAYGAKDRRLGNNPFIMAVPRSNGEHVVIDCALSQFSYGKIEEHRLKGKPLPVPGGYDSEDNLTTDAAEIEKTWRVLPIGFWKGSGLSIVLDMVAAILSGGNAVGDIGKNVGEEVGLSQVLMAIDPTKLSSTTEIDAIVDKIVEDIKGSEPIKENGVISYPGESSLRTRKDNLENGIPVIEEIWNSIQKM</sequence>